<dbReference type="Proteomes" id="UP000245086">
    <property type="component" value="Unassembled WGS sequence"/>
</dbReference>
<dbReference type="InterPro" id="IPR005225">
    <property type="entry name" value="Small_GTP-bd"/>
</dbReference>
<feature type="domain" description="EngA-type G" evidence="11">
    <location>
        <begin position="222"/>
        <end position="397"/>
    </location>
</feature>
<dbReference type="PRINTS" id="PR00326">
    <property type="entry name" value="GTP1OBG"/>
</dbReference>
<comment type="caution">
    <text evidence="8">Lacks conserved residue(s) required for the propagation of feature annotation.</text>
</comment>
<feature type="compositionally biased region" description="Basic and acidic residues" evidence="10">
    <location>
        <begin position="498"/>
        <end position="514"/>
    </location>
</feature>
<dbReference type="OrthoDB" id="9805918at2"/>
<comment type="caution">
    <text evidence="12">The sequence shown here is derived from an EMBL/GenBank/DDBJ whole genome shotgun (WGS) entry which is preliminary data.</text>
</comment>
<name>A0A2P2E8D9_9PROT</name>
<comment type="function">
    <text evidence="8">GTPase that plays an essential role in the late steps of ribosome biogenesis.</text>
</comment>
<dbReference type="GO" id="GO:0005525">
    <property type="term" value="F:GTP binding"/>
    <property type="evidence" value="ECO:0007669"/>
    <property type="project" value="UniProtKB-UniRule"/>
</dbReference>
<evidence type="ECO:0000313" key="13">
    <source>
        <dbReference type="Proteomes" id="UP000245086"/>
    </source>
</evidence>
<feature type="region of interest" description="Disordered" evidence="10">
    <location>
        <begin position="482"/>
        <end position="556"/>
    </location>
</feature>
<evidence type="ECO:0000259" key="11">
    <source>
        <dbReference type="PROSITE" id="PS51712"/>
    </source>
</evidence>
<dbReference type="AlphaFoldDB" id="A0A2P2E8D9"/>
<dbReference type="HAMAP" id="MF_00195">
    <property type="entry name" value="GTPase_Der"/>
    <property type="match status" value="1"/>
</dbReference>
<feature type="binding site" evidence="8">
    <location>
        <begin position="11"/>
        <end position="18"/>
    </location>
    <ligand>
        <name>GTP</name>
        <dbReference type="ChEBI" id="CHEBI:37565"/>
        <label>1</label>
    </ligand>
</feature>
<dbReference type="PROSITE" id="PS51712">
    <property type="entry name" value="G_ENGA"/>
    <property type="match status" value="2"/>
</dbReference>
<dbReference type="EMBL" id="BFBR01000002">
    <property type="protein sequence ID" value="GBF57336.1"/>
    <property type="molecule type" value="Genomic_DNA"/>
</dbReference>
<dbReference type="GO" id="GO:0042254">
    <property type="term" value="P:ribosome biogenesis"/>
    <property type="evidence" value="ECO:0007669"/>
    <property type="project" value="UniProtKB-KW"/>
</dbReference>
<feature type="domain" description="EngA-type G" evidence="11">
    <location>
        <begin position="5"/>
        <end position="169"/>
    </location>
</feature>
<comment type="subunit">
    <text evidence="8">Associates with the 50S ribosomal subunit.</text>
</comment>
<feature type="binding site" evidence="8">
    <location>
        <begin position="228"/>
        <end position="235"/>
    </location>
    <ligand>
        <name>GTP</name>
        <dbReference type="ChEBI" id="CHEBI:37565"/>
        <label>2</label>
    </ligand>
</feature>
<feature type="compositionally biased region" description="Acidic residues" evidence="10">
    <location>
        <begin position="173"/>
        <end position="182"/>
    </location>
</feature>
<evidence type="ECO:0000256" key="6">
    <source>
        <dbReference type="ARBA" id="ARBA00023134"/>
    </source>
</evidence>
<reference evidence="12" key="1">
    <citation type="journal article" date="2018" name="Genome Announc.">
        <title>Draft Genome Sequence of "Candidatus Phycosocius bacilliformis," an Alphaproteobacterial Ectosymbiont of the Hydrocarbon-Producing Green Alga Botryococcus braunii.</title>
        <authorList>
            <person name="Tanabe Y."/>
            <person name="Yamaguchi H."/>
            <person name="Watanabe M.M."/>
        </authorList>
    </citation>
    <scope>NUCLEOTIDE SEQUENCE [LARGE SCALE GENOMIC DNA]</scope>
    <source>
        <strain evidence="12">BOTRYCO-2</strain>
    </source>
</reference>
<dbReference type="NCBIfam" id="TIGR03594">
    <property type="entry name" value="GTPase_EngA"/>
    <property type="match status" value="1"/>
</dbReference>
<dbReference type="InterPro" id="IPR032859">
    <property type="entry name" value="KH_dom-like"/>
</dbReference>
<dbReference type="FunFam" id="3.30.300.20:FF:000004">
    <property type="entry name" value="GTPase Der"/>
    <property type="match status" value="1"/>
</dbReference>
<evidence type="ECO:0000256" key="9">
    <source>
        <dbReference type="PROSITE-ProRule" id="PRU01049"/>
    </source>
</evidence>
<dbReference type="CDD" id="cd01895">
    <property type="entry name" value="EngA2"/>
    <property type="match status" value="1"/>
</dbReference>
<keyword evidence="13" id="KW-1185">Reference proteome</keyword>
<protein>
    <recommendedName>
        <fullName evidence="2 8">GTPase Der</fullName>
    </recommendedName>
    <alternativeName>
        <fullName evidence="7 8">GTP-binding protein EngA</fullName>
    </alternativeName>
</protein>
<dbReference type="Pfam" id="PF01926">
    <property type="entry name" value="MMR_HSR1"/>
    <property type="match status" value="2"/>
</dbReference>
<dbReference type="CDD" id="cd01894">
    <property type="entry name" value="EngA1"/>
    <property type="match status" value="1"/>
</dbReference>
<feature type="region of interest" description="Disordered" evidence="10">
    <location>
        <begin position="169"/>
        <end position="215"/>
    </location>
</feature>
<dbReference type="PANTHER" id="PTHR43834">
    <property type="entry name" value="GTPASE DER"/>
    <property type="match status" value="1"/>
</dbReference>
<keyword evidence="3 8" id="KW-0690">Ribosome biogenesis</keyword>
<evidence type="ECO:0000256" key="10">
    <source>
        <dbReference type="SAM" id="MobiDB-lite"/>
    </source>
</evidence>
<keyword evidence="6 8" id="KW-0342">GTP-binding</keyword>
<dbReference type="FunFam" id="3.40.50.300:FF:000057">
    <property type="entry name" value="GTPase Der"/>
    <property type="match status" value="1"/>
</dbReference>
<comment type="similarity">
    <text evidence="1 8 9">Belongs to the TRAFAC class TrmE-Era-EngA-EngB-Septin-like GTPase superfamily. EngA (Der) GTPase family.</text>
</comment>
<keyword evidence="5 8" id="KW-0547">Nucleotide-binding</keyword>
<evidence type="ECO:0000256" key="7">
    <source>
        <dbReference type="ARBA" id="ARBA00032345"/>
    </source>
</evidence>
<accession>A0A2P2E8D9</accession>
<evidence type="ECO:0000256" key="4">
    <source>
        <dbReference type="ARBA" id="ARBA00022737"/>
    </source>
</evidence>
<dbReference type="SUPFAM" id="SSF52540">
    <property type="entry name" value="P-loop containing nucleoside triphosphate hydrolases"/>
    <property type="match status" value="2"/>
</dbReference>
<dbReference type="PANTHER" id="PTHR43834:SF6">
    <property type="entry name" value="GTPASE DER"/>
    <property type="match status" value="1"/>
</dbReference>
<feature type="binding site" evidence="8">
    <location>
        <begin position="121"/>
        <end position="124"/>
    </location>
    <ligand>
        <name>GTP</name>
        <dbReference type="ChEBI" id="CHEBI:37565"/>
        <label>1</label>
    </ligand>
</feature>
<dbReference type="InterPro" id="IPR027417">
    <property type="entry name" value="P-loop_NTPase"/>
</dbReference>
<dbReference type="InterPro" id="IPR015946">
    <property type="entry name" value="KH_dom-like_a/b"/>
</dbReference>
<dbReference type="InterPro" id="IPR016484">
    <property type="entry name" value="GTPase_Der"/>
</dbReference>
<dbReference type="RefSeq" id="WP_108984187.1">
    <property type="nucleotide sequence ID" value="NZ_BFBR01000002.1"/>
</dbReference>
<evidence type="ECO:0000256" key="1">
    <source>
        <dbReference type="ARBA" id="ARBA00008279"/>
    </source>
</evidence>
<evidence type="ECO:0000256" key="3">
    <source>
        <dbReference type="ARBA" id="ARBA00022517"/>
    </source>
</evidence>
<feature type="binding site" evidence="8">
    <location>
        <begin position="58"/>
        <end position="62"/>
    </location>
    <ligand>
        <name>GTP</name>
        <dbReference type="ChEBI" id="CHEBI:37565"/>
        <label>1</label>
    </ligand>
</feature>
<dbReference type="InterPro" id="IPR006073">
    <property type="entry name" value="GTP-bd"/>
</dbReference>
<organism evidence="12 13">
    <name type="scientific">Candidatus Phycosocius bacilliformis</name>
    <dbReference type="NCBI Taxonomy" id="1445552"/>
    <lineage>
        <taxon>Bacteria</taxon>
        <taxon>Pseudomonadati</taxon>
        <taxon>Pseudomonadota</taxon>
        <taxon>Alphaproteobacteria</taxon>
        <taxon>Caulobacterales</taxon>
        <taxon>Caulobacterales incertae sedis</taxon>
        <taxon>Candidatus Phycosocius</taxon>
    </lineage>
</organism>
<dbReference type="Gene3D" id="3.30.300.20">
    <property type="match status" value="1"/>
</dbReference>
<gene>
    <name evidence="8 12" type="primary">der</name>
    <name evidence="12" type="ORF">PbB2_01001</name>
</gene>
<feature type="compositionally biased region" description="Basic residues" evidence="10">
    <location>
        <begin position="536"/>
        <end position="556"/>
    </location>
</feature>
<dbReference type="Gene3D" id="3.40.50.300">
    <property type="entry name" value="P-loop containing nucleotide triphosphate hydrolases"/>
    <property type="match status" value="2"/>
</dbReference>
<evidence type="ECO:0000256" key="2">
    <source>
        <dbReference type="ARBA" id="ARBA00020953"/>
    </source>
</evidence>
<feature type="binding site" evidence="8">
    <location>
        <begin position="275"/>
        <end position="279"/>
    </location>
    <ligand>
        <name>GTP</name>
        <dbReference type="ChEBI" id="CHEBI:37565"/>
        <label>2</label>
    </ligand>
</feature>
<evidence type="ECO:0000256" key="5">
    <source>
        <dbReference type="ARBA" id="ARBA00022741"/>
    </source>
</evidence>
<sequence length="556" mass="59820">MAAPLKIAVVGRPNVGKSTLFNRLAGKKLAIVDDMPGVTRDRREASGRLGDLDLTLIDTAGFETAVDESLEARMRLQTEAGIQEADLCLFLIDARAGVTPIDEVFADLLRRSGKPVVLAANKVEGKIADAGVLEAYGLGLGEPVAISGEHGEGMSDLYAAILALMGDRAAPSDTDDEDEDAGEDHPSDEVSDEDGLDFFDGEGADEAVSENSPSAPISDVPLRIAVIGRPNAGKSTLVNALLGEERLLTGPEAGITRDSIGVDWTWDGRPVRLVDTAGMRRKAKVQEKLESLSVADTLRAIRFAEICLMVMDADDAFEKQDLQIADLVAREGRGLVYVLAKWDRVEDGPARLAHLQARAERVLPQTRGAPLVPISSLSGRGLDDLMPAVLAVHEDWNARVKTRDLNDWLHEVITRQPPPAVDGRRVKPRYLAQIKARPPTFVLIASRAAQLPDSYVRYLVNGIRKAFDMPAVPIRFLVRAPKNPFAGDETGRPNLSRKNRDAGAKHAHAPDRGGKAPAKPKPTKPGKPVAGATKARVAKAGRKPVKARPAPGRKSR</sequence>
<dbReference type="Pfam" id="PF14714">
    <property type="entry name" value="KH_dom-like"/>
    <property type="match status" value="1"/>
</dbReference>
<dbReference type="InterPro" id="IPR031166">
    <property type="entry name" value="G_ENGA"/>
</dbReference>
<evidence type="ECO:0000256" key="8">
    <source>
        <dbReference type="HAMAP-Rule" id="MF_00195"/>
    </source>
</evidence>
<proteinExistence type="inferred from homology"/>
<evidence type="ECO:0000313" key="12">
    <source>
        <dbReference type="EMBL" id="GBF57336.1"/>
    </source>
</evidence>
<dbReference type="NCBIfam" id="TIGR00231">
    <property type="entry name" value="small_GTP"/>
    <property type="match status" value="2"/>
</dbReference>
<feature type="compositionally biased region" description="Acidic residues" evidence="10">
    <location>
        <begin position="189"/>
        <end position="208"/>
    </location>
</feature>
<keyword evidence="4" id="KW-0677">Repeat</keyword>